<keyword evidence="5" id="KW-0798">TonB box</keyword>
<dbReference type="Gene3D" id="2.170.130.10">
    <property type="entry name" value="TonB-dependent receptor, plug domain"/>
    <property type="match status" value="1"/>
</dbReference>
<feature type="region of interest" description="Disordered" evidence="6">
    <location>
        <begin position="26"/>
        <end position="50"/>
    </location>
</feature>
<dbReference type="InterPro" id="IPR010104">
    <property type="entry name" value="TonB_rcpt_bac"/>
</dbReference>
<sequence length="901" mass="97893">MKLVRSPLTPMAAAVLIALAGPAAWAQQDGSAPPAPAEPPKDAPKAEEAAQRVEVTGIRASRQQSLNVKRQADSVVEVISAEDIGKLPDKNVADAIQRVPGVNISSSSGGEGGFAENDRVSIRGLSPSLTQTLINGHAVGSGDWFVLAQTEAVGRSVSYSLLPSEIVSRIVINKSMTADLPEGGVSGAVDIQTRNPLSFKEPWTVELSAQAVYADLSKKTDPQFNALLNWQNEAGNAGVLLQVFSETRHERRDGQEFLGYSVIEADSAVAQAHPDLAGVIYPSLIGSAYFEQKRVRQGGLFDVEFKPADNLTLDLNGFYSHMAADNYDNNFMAAPQALIDGGIAPTHYQVKNGTLVQATFPTVAYNPADPFTTPGIVDRIYRPGAAAQTYYVDANARWRLSDDLKLSGKAGYTHGIGETPGDLGYESALAGHGMAYQTHGLSKPADVAFPGGDPTDFTQAYPLGAWYSTVKVIDEERYAQADAEWAMDMGAFESLKFGLRWNQHQRTLNFPNNGGCGWADGGCGAVPVWNGEQYPGDFGKGLGGGPGFLSRVWHLRGPAVEDFVLTYAAKTTPYWPGELAVDEAVTAGYGMANFEGEQWRANVGLRLVGTRQTVDFNEPDGPAPVDSEFGPFTHVVETRRYVDALPSANVRFNLSKDLVLRAAASRTMARADYSALAGAITSQDDLTHSGTGGNSKLKPVRSNNYDATLEWYYAPKSLLSVGVFYMDMPSYVSFGTSRHLLLNKTTKQLEWYDITSPVNVSARNQGFELSWQQPLWGGFGMLANYTYADGKEGNGAKLMGSSRDTYNAEAYYENDSFSARVAYTWRSSFLVGLDRSTNEYMDAEANLAASLNYKLNDRFTLTFDALNLNNPVLKYYADNKDQPRAFYTNGRQFYLGLRVSL</sequence>
<evidence type="ECO:0000259" key="8">
    <source>
        <dbReference type="Pfam" id="PF00593"/>
    </source>
</evidence>
<dbReference type="Pfam" id="PF00593">
    <property type="entry name" value="TonB_dep_Rec_b-barrel"/>
    <property type="match status" value="1"/>
</dbReference>
<comment type="subcellular location">
    <subcellularLocation>
        <location evidence="1 5">Cell outer membrane</location>
    </subcellularLocation>
</comment>
<keyword evidence="7" id="KW-0732">Signal</keyword>
<proteinExistence type="inferred from homology"/>
<evidence type="ECO:0000313" key="10">
    <source>
        <dbReference type="EMBL" id="MEK8031783.1"/>
    </source>
</evidence>
<feature type="domain" description="TonB-dependent receptor-like beta-barrel" evidence="8">
    <location>
        <begin position="387"/>
        <end position="868"/>
    </location>
</feature>
<name>A0ABU9BTF2_9BURK</name>
<evidence type="ECO:0000256" key="5">
    <source>
        <dbReference type="RuleBase" id="RU003357"/>
    </source>
</evidence>
<keyword evidence="10" id="KW-0675">Receptor</keyword>
<evidence type="ECO:0000256" key="6">
    <source>
        <dbReference type="SAM" id="MobiDB-lite"/>
    </source>
</evidence>
<feature type="compositionally biased region" description="Basic and acidic residues" evidence="6">
    <location>
        <begin position="39"/>
        <end position="50"/>
    </location>
</feature>
<dbReference type="NCBIfam" id="TIGR01782">
    <property type="entry name" value="TonB-Xanth-Caul"/>
    <property type="match status" value="1"/>
</dbReference>
<dbReference type="Gene3D" id="2.40.170.20">
    <property type="entry name" value="TonB-dependent receptor, beta-barrel domain"/>
    <property type="match status" value="1"/>
</dbReference>
<feature type="domain" description="TonB-dependent receptor plug" evidence="9">
    <location>
        <begin position="69"/>
        <end position="187"/>
    </location>
</feature>
<evidence type="ECO:0000313" key="11">
    <source>
        <dbReference type="Proteomes" id="UP001371218"/>
    </source>
</evidence>
<accession>A0ABU9BTF2</accession>
<dbReference type="InterPro" id="IPR036942">
    <property type="entry name" value="Beta-barrel_TonB_sf"/>
</dbReference>
<keyword evidence="3 5" id="KW-0472">Membrane</keyword>
<keyword evidence="11" id="KW-1185">Reference proteome</keyword>
<gene>
    <name evidence="10" type="ORF">AACH06_13225</name>
</gene>
<dbReference type="CDD" id="cd01347">
    <property type="entry name" value="ligand_gated_channel"/>
    <property type="match status" value="1"/>
</dbReference>
<evidence type="ECO:0000259" key="9">
    <source>
        <dbReference type="Pfam" id="PF07715"/>
    </source>
</evidence>
<dbReference type="PANTHER" id="PTHR40980">
    <property type="entry name" value="PLUG DOMAIN-CONTAINING PROTEIN"/>
    <property type="match status" value="1"/>
</dbReference>
<evidence type="ECO:0000256" key="3">
    <source>
        <dbReference type="ARBA" id="ARBA00023136"/>
    </source>
</evidence>
<comment type="similarity">
    <text evidence="2 5">Belongs to the TonB-dependent receptor family.</text>
</comment>
<dbReference type="InterPro" id="IPR000531">
    <property type="entry name" value="Beta-barrel_TonB"/>
</dbReference>
<feature type="signal peptide" evidence="7">
    <location>
        <begin position="1"/>
        <end position="26"/>
    </location>
</feature>
<dbReference type="RefSeq" id="WP_341426166.1">
    <property type="nucleotide sequence ID" value="NZ_JBBUTG010000006.1"/>
</dbReference>
<evidence type="ECO:0000256" key="4">
    <source>
        <dbReference type="ARBA" id="ARBA00023237"/>
    </source>
</evidence>
<dbReference type="EMBL" id="JBBUTG010000006">
    <property type="protein sequence ID" value="MEK8031783.1"/>
    <property type="molecule type" value="Genomic_DNA"/>
</dbReference>
<keyword evidence="4" id="KW-0998">Cell outer membrane</keyword>
<organism evidence="10 11">
    <name type="scientific">Ideonella lacteola</name>
    <dbReference type="NCBI Taxonomy" id="2984193"/>
    <lineage>
        <taxon>Bacteria</taxon>
        <taxon>Pseudomonadati</taxon>
        <taxon>Pseudomonadota</taxon>
        <taxon>Betaproteobacteria</taxon>
        <taxon>Burkholderiales</taxon>
        <taxon>Sphaerotilaceae</taxon>
        <taxon>Ideonella</taxon>
    </lineage>
</organism>
<protein>
    <submittedName>
        <fullName evidence="10">TonB-dependent receptor</fullName>
    </submittedName>
</protein>
<dbReference type="SUPFAM" id="SSF56935">
    <property type="entry name" value="Porins"/>
    <property type="match status" value="1"/>
</dbReference>
<evidence type="ECO:0000256" key="2">
    <source>
        <dbReference type="ARBA" id="ARBA00009810"/>
    </source>
</evidence>
<evidence type="ECO:0000256" key="7">
    <source>
        <dbReference type="SAM" id="SignalP"/>
    </source>
</evidence>
<comment type="caution">
    <text evidence="10">The sequence shown here is derived from an EMBL/GenBank/DDBJ whole genome shotgun (WGS) entry which is preliminary data.</text>
</comment>
<feature type="chain" id="PRO_5045767696" evidence="7">
    <location>
        <begin position="27"/>
        <end position="901"/>
    </location>
</feature>
<dbReference type="Proteomes" id="UP001371218">
    <property type="component" value="Unassembled WGS sequence"/>
</dbReference>
<reference evidence="10 11" key="1">
    <citation type="submission" date="2024-04" db="EMBL/GenBank/DDBJ databases">
        <title>Novel species of the genus Ideonella isolated from streams.</title>
        <authorList>
            <person name="Lu H."/>
        </authorList>
    </citation>
    <scope>NUCLEOTIDE SEQUENCE [LARGE SCALE GENOMIC DNA]</scope>
    <source>
        <strain evidence="10 11">DXS29W</strain>
    </source>
</reference>
<dbReference type="InterPro" id="IPR012910">
    <property type="entry name" value="Plug_dom"/>
</dbReference>
<dbReference type="Pfam" id="PF07715">
    <property type="entry name" value="Plug"/>
    <property type="match status" value="1"/>
</dbReference>
<dbReference type="PANTHER" id="PTHR40980:SF3">
    <property type="entry name" value="TONB-DEPENDENT RECEPTOR-LIKE BETA-BARREL DOMAIN-CONTAINING PROTEIN"/>
    <property type="match status" value="1"/>
</dbReference>
<dbReference type="InterPro" id="IPR037066">
    <property type="entry name" value="Plug_dom_sf"/>
</dbReference>
<evidence type="ECO:0000256" key="1">
    <source>
        <dbReference type="ARBA" id="ARBA00004442"/>
    </source>
</evidence>